<name>F2KSG5_ARCVS</name>
<dbReference type="Gene3D" id="3.40.190.10">
    <property type="entry name" value="Periplasmic binding protein-like II"/>
    <property type="match status" value="2"/>
</dbReference>
<evidence type="ECO:0000313" key="1">
    <source>
        <dbReference type="EMBL" id="AEA46934.1"/>
    </source>
</evidence>
<reference evidence="1 2" key="1">
    <citation type="submission" date="2011-03" db="EMBL/GenBank/DDBJ databases">
        <title>The complete genome of Archaeoglobus veneficus SNP6.</title>
        <authorList>
            <consortium name="US DOE Joint Genome Institute (JGI-PGF)"/>
            <person name="Lucas S."/>
            <person name="Copeland A."/>
            <person name="Lapidus A."/>
            <person name="Bruce D."/>
            <person name="Goodwin L."/>
            <person name="Pitluck S."/>
            <person name="Kyrpides N."/>
            <person name="Mavromatis K."/>
            <person name="Pagani I."/>
            <person name="Ivanova N."/>
            <person name="Mikhailova N."/>
            <person name="Lu M."/>
            <person name="Detter J.C."/>
            <person name="Tapia R."/>
            <person name="Han C."/>
            <person name="Land M."/>
            <person name="Hauser L."/>
            <person name="Markowitz V."/>
            <person name="Cheng J.-F."/>
            <person name="Hugenholtz P."/>
            <person name="Woyke T."/>
            <person name="Wu D."/>
            <person name="Spring S."/>
            <person name="Brambilla E."/>
            <person name="Klenk H.-P."/>
            <person name="Eisen J.A."/>
        </authorList>
    </citation>
    <scope>NUCLEOTIDE SEQUENCE [LARGE SCALE GENOMIC DNA]</scope>
    <source>
        <strain>SNP6</strain>
    </source>
</reference>
<dbReference type="HOGENOM" id="CLU_065753_0_0_2"/>
<accession>F2KSG5</accession>
<dbReference type="STRING" id="693661.Arcve_0923"/>
<dbReference type="GO" id="GO:0030973">
    <property type="term" value="F:molybdate ion binding"/>
    <property type="evidence" value="ECO:0007669"/>
    <property type="project" value="TreeGrafter"/>
</dbReference>
<proteinExistence type="predicted"/>
<dbReference type="GeneID" id="10394029"/>
<organism evidence="1 2">
    <name type="scientific">Archaeoglobus veneficus (strain DSM 11195 / SNP6)</name>
    <dbReference type="NCBI Taxonomy" id="693661"/>
    <lineage>
        <taxon>Archaea</taxon>
        <taxon>Methanobacteriati</taxon>
        <taxon>Methanobacteriota</taxon>
        <taxon>Archaeoglobi</taxon>
        <taxon>Archaeoglobales</taxon>
        <taxon>Archaeoglobaceae</taxon>
        <taxon>Archaeoglobus</taxon>
    </lineage>
</organism>
<protein>
    <submittedName>
        <fullName evidence="1">Extracellular solute-binding protein family 1</fullName>
    </submittedName>
</protein>
<dbReference type="KEGG" id="ave:Arcve_0923"/>
<dbReference type="Proteomes" id="UP000008136">
    <property type="component" value="Chromosome"/>
</dbReference>
<dbReference type="AlphaFoldDB" id="F2KSG5"/>
<dbReference type="GO" id="GO:0015689">
    <property type="term" value="P:molybdate ion transport"/>
    <property type="evidence" value="ECO:0007669"/>
    <property type="project" value="TreeGrafter"/>
</dbReference>
<gene>
    <name evidence="1" type="ordered locus">Arcve_0923</name>
</gene>
<sequence length="290" mass="33308">MEETTKMPEIPPERIDDLHNIEYADNADLILFMAGNQFMVMDELIRAFQDEYGVERIFYETLPPGMMLKQILAGGAVFRDKIITGTPDVYSSVSEDAMKILREKGLVEDYFVYLHNRIVLMVPEGNPAGIKSVLDLARDDVRISQPNPENEDIAKYIIEMYREAGGEELVRKIMDEKRAKGTTILTLVHHRETPERIVKGEVDVGPVWATEVVYARMQGLKVDAVEPGEDIDQRDKVNYYIAKLRNSPNPSNAEKFLEFINSKKAQKIYEKYGFVLLCRTNKHRIIHNKN</sequence>
<dbReference type="PANTHER" id="PTHR30632">
    <property type="entry name" value="MOLYBDATE-BINDING PERIPLASMIC PROTEIN"/>
    <property type="match status" value="1"/>
</dbReference>
<dbReference type="PANTHER" id="PTHR30632:SF0">
    <property type="entry name" value="SULFATE-BINDING PROTEIN"/>
    <property type="match status" value="1"/>
</dbReference>
<evidence type="ECO:0000313" key="2">
    <source>
        <dbReference type="Proteomes" id="UP000008136"/>
    </source>
</evidence>
<dbReference type="RefSeq" id="WP_013683599.1">
    <property type="nucleotide sequence ID" value="NC_015320.1"/>
</dbReference>
<dbReference type="eggNOG" id="arCOG00219">
    <property type="taxonomic scope" value="Archaea"/>
</dbReference>
<dbReference type="Pfam" id="PF13531">
    <property type="entry name" value="SBP_bac_11"/>
    <property type="match status" value="1"/>
</dbReference>
<dbReference type="InterPro" id="IPR050682">
    <property type="entry name" value="ModA/WtpA"/>
</dbReference>
<dbReference type="EMBL" id="CP002588">
    <property type="protein sequence ID" value="AEA46934.1"/>
    <property type="molecule type" value="Genomic_DNA"/>
</dbReference>
<keyword evidence="2" id="KW-1185">Reference proteome</keyword>
<dbReference type="SUPFAM" id="SSF53850">
    <property type="entry name" value="Periplasmic binding protein-like II"/>
    <property type="match status" value="1"/>
</dbReference>